<keyword evidence="3" id="KW-1185">Reference proteome</keyword>
<feature type="region of interest" description="Disordered" evidence="1">
    <location>
        <begin position="583"/>
        <end position="602"/>
    </location>
</feature>
<protein>
    <submittedName>
        <fullName evidence="2">Uncharacterized protein</fullName>
    </submittedName>
</protein>
<feature type="compositionally biased region" description="Low complexity" evidence="1">
    <location>
        <begin position="101"/>
        <end position="110"/>
    </location>
</feature>
<reference evidence="2" key="1">
    <citation type="submission" date="2021-01" db="EMBL/GenBank/DDBJ databases">
        <authorList>
            <consortium name="Genoscope - CEA"/>
            <person name="William W."/>
        </authorList>
    </citation>
    <scope>NUCLEOTIDE SEQUENCE</scope>
</reference>
<accession>A0A8S1VTR4</accession>
<evidence type="ECO:0000313" key="2">
    <source>
        <dbReference type="EMBL" id="CAD8177876.1"/>
    </source>
</evidence>
<dbReference type="PANTHER" id="PTHR35381">
    <property type="entry name" value="EF-HAND DOMAIN-CONTAINING PROTEIN"/>
    <property type="match status" value="1"/>
</dbReference>
<feature type="region of interest" description="Disordered" evidence="1">
    <location>
        <begin position="256"/>
        <end position="288"/>
    </location>
</feature>
<organism evidence="2 3">
    <name type="scientific">Paramecium octaurelia</name>
    <dbReference type="NCBI Taxonomy" id="43137"/>
    <lineage>
        <taxon>Eukaryota</taxon>
        <taxon>Sar</taxon>
        <taxon>Alveolata</taxon>
        <taxon>Ciliophora</taxon>
        <taxon>Intramacronucleata</taxon>
        <taxon>Oligohymenophorea</taxon>
        <taxon>Peniculida</taxon>
        <taxon>Parameciidae</taxon>
        <taxon>Paramecium</taxon>
    </lineage>
</organism>
<sequence>MSQFTFMKKYLQKQASETKMHCEPLITLTIELDENKYSQINIYEDSNPDILASNFVTDNYLSMAYVEPLKQNIIQQMLMYDQMKKQEKDKQPLSQWETVKKQQQNKENQQSTPTRNLNTKRHTPEKTLPTNLKSERNLSRNKRFQTEDMNTHDRLYQQAKQTNNIKQQKKEHEQTSKQKDPNLAFKPKTNNIQTNNRSKSPQSNQNQFYLQQPTQQKQMQLKSPRLNQLYQNKSFEFLLPKKEVKISILENEESVTQLPKTQDSPNVSFSEESQFKNDSPYTSAQEENSLYQATKDSDERIVAKLFAMIESNNVVDARNIPYEKFNYQLIVELRLHFQKNDFKIMNCEQFCQSVLRNAKLIKFATDFFKFENVQYQNTFINFIYYYACLVSSANQYKQNTTQFSNSSASQKDLPQGFAEQILQYDINFVLSNFTNLDALNHLVQLYMKGVEYYESQQDRKQEYFKYKLHWLMSHPNLLQEKSKKVEMHYPTIQEKLIQKIEPNEKNHVQQLITNIQQDKQNHLKLQKLISNEINDQQQRINCRLRQRSTSKNERDIKQQQHQLNHNQQYHNQIQNLQQQQINEARPEEEQSYVYSKHISLHK</sequence>
<feature type="compositionally biased region" description="Basic and acidic residues" evidence="1">
    <location>
        <begin position="133"/>
        <end position="155"/>
    </location>
</feature>
<dbReference type="PANTHER" id="PTHR35381:SF1">
    <property type="entry name" value="EF-HAND DOMAIN-CONTAINING PROTEIN"/>
    <property type="match status" value="1"/>
</dbReference>
<feature type="compositionally biased region" description="Basic and acidic residues" evidence="1">
    <location>
        <begin position="168"/>
        <end position="180"/>
    </location>
</feature>
<feature type="compositionally biased region" description="Polar residues" evidence="1">
    <location>
        <begin position="188"/>
        <end position="206"/>
    </location>
</feature>
<dbReference type="OMA" id="FKIMNCE"/>
<evidence type="ECO:0000313" key="3">
    <source>
        <dbReference type="Proteomes" id="UP000683925"/>
    </source>
</evidence>
<dbReference type="OrthoDB" id="291574at2759"/>
<dbReference type="AlphaFoldDB" id="A0A8S1VTR4"/>
<dbReference type="Proteomes" id="UP000683925">
    <property type="component" value="Unassembled WGS sequence"/>
</dbReference>
<dbReference type="EMBL" id="CAJJDP010000069">
    <property type="protein sequence ID" value="CAD8177876.1"/>
    <property type="molecule type" value="Genomic_DNA"/>
</dbReference>
<name>A0A8S1VTR4_PAROT</name>
<gene>
    <name evidence="2" type="ORF">POCTA_138.1.T0700015</name>
</gene>
<proteinExistence type="predicted"/>
<evidence type="ECO:0000256" key="1">
    <source>
        <dbReference type="SAM" id="MobiDB-lite"/>
    </source>
</evidence>
<feature type="region of interest" description="Disordered" evidence="1">
    <location>
        <begin position="85"/>
        <end position="206"/>
    </location>
</feature>
<comment type="caution">
    <text evidence="2">The sequence shown here is derived from an EMBL/GenBank/DDBJ whole genome shotgun (WGS) entry which is preliminary data.</text>
</comment>